<dbReference type="AlphaFoldDB" id="A0A8X6XUQ1"/>
<evidence type="ECO:0000256" key="2">
    <source>
        <dbReference type="ARBA" id="ARBA00023069"/>
    </source>
</evidence>
<gene>
    <name evidence="6" type="ORF">TNIN_231251</name>
</gene>
<organism evidence="6 7">
    <name type="scientific">Trichonephila inaurata madagascariensis</name>
    <dbReference type="NCBI Taxonomy" id="2747483"/>
    <lineage>
        <taxon>Eukaryota</taxon>
        <taxon>Metazoa</taxon>
        <taxon>Ecdysozoa</taxon>
        <taxon>Arthropoda</taxon>
        <taxon>Chelicerata</taxon>
        <taxon>Arachnida</taxon>
        <taxon>Araneae</taxon>
        <taxon>Araneomorphae</taxon>
        <taxon>Entelegynae</taxon>
        <taxon>Araneoidea</taxon>
        <taxon>Nephilidae</taxon>
        <taxon>Trichonephila</taxon>
        <taxon>Trichonephila inaurata</taxon>
    </lineage>
</organism>
<evidence type="ECO:0000256" key="1">
    <source>
        <dbReference type="ARBA" id="ARBA00004138"/>
    </source>
</evidence>
<reference evidence="6" key="1">
    <citation type="submission" date="2020-08" db="EMBL/GenBank/DDBJ databases">
        <title>Multicomponent nature underlies the extraordinary mechanical properties of spider dragline silk.</title>
        <authorList>
            <person name="Kono N."/>
            <person name="Nakamura H."/>
            <person name="Mori M."/>
            <person name="Yoshida Y."/>
            <person name="Ohtoshi R."/>
            <person name="Malay A.D."/>
            <person name="Moran D.A.P."/>
            <person name="Tomita M."/>
            <person name="Numata K."/>
            <person name="Arakawa K."/>
        </authorList>
    </citation>
    <scope>NUCLEOTIDE SEQUENCE</scope>
</reference>
<keyword evidence="7" id="KW-1185">Reference proteome</keyword>
<sequence>MAEEERLKGLEEEWEKQMKKRMQEETKRGLDECVREKLKRKAKEVQDDLLEDLFFLKQIMETEEEVKKNEKKKALLKEQREYLRYLQEQMRQEAEFEKEVDKMYQEELDKAWERRRKEWQEEKNKRRQREQDVMQGIKEQIMANGSNQNEGTAVGERPEIEGPRVGAASTCPRSGRGQDSETAIRNPN</sequence>
<dbReference type="OrthoDB" id="6433299at2759"/>
<comment type="caution">
    <text evidence="6">The sequence shown here is derived from an EMBL/GenBank/DDBJ whole genome shotgun (WGS) entry which is preliminary data.</text>
</comment>
<dbReference type="GO" id="GO:0005929">
    <property type="term" value="C:cilium"/>
    <property type="evidence" value="ECO:0007669"/>
    <property type="project" value="UniProtKB-SubCell"/>
</dbReference>
<keyword evidence="2" id="KW-0969">Cilium</keyword>
<dbReference type="PANTHER" id="PTHR31183:SF1">
    <property type="entry name" value="CILIA- AND FLAGELLA-ASSOCIATED PROTEIN 53"/>
    <property type="match status" value="1"/>
</dbReference>
<dbReference type="Proteomes" id="UP000886998">
    <property type="component" value="Unassembled WGS sequence"/>
</dbReference>
<dbReference type="InterPro" id="IPR043596">
    <property type="entry name" value="CFAP53/TCHP"/>
</dbReference>
<evidence type="ECO:0000256" key="3">
    <source>
        <dbReference type="ARBA" id="ARBA00023273"/>
    </source>
</evidence>
<keyword evidence="4" id="KW-0175">Coiled coil</keyword>
<feature type="compositionally biased region" description="Basic and acidic residues" evidence="5">
    <location>
        <begin position="118"/>
        <end position="132"/>
    </location>
</feature>
<feature type="region of interest" description="Disordered" evidence="5">
    <location>
        <begin position="118"/>
        <end position="188"/>
    </location>
</feature>
<evidence type="ECO:0000256" key="5">
    <source>
        <dbReference type="SAM" id="MobiDB-lite"/>
    </source>
</evidence>
<evidence type="ECO:0000313" key="7">
    <source>
        <dbReference type="Proteomes" id="UP000886998"/>
    </source>
</evidence>
<evidence type="ECO:0000256" key="4">
    <source>
        <dbReference type="SAM" id="Coils"/>
    </source>
</evidence>
<feature type="coiled-coil region" evidence="4">
    <location>
        <begin position="59"/>
        <end position="106"/>
    </location>
</feature>
<comment type="subcellular location">
    <subcellularLocation>
        <location evidence="1">Cell projection</location>
        <location evidence="1">Cilium</location>
    </subcellularLocation>
</comment>
<name>A0A8X6XUQ1_9ARAC</name>
<accession>A0A8X6XUQ1</accession>
<protein>
    <submittedName>
        <fullName evidence="6">Uncharacterized protein</fullName>
    </submittedName>
</protein>
<proteinExistence type="predicted"/>
<dbReference type="PANTHER" id="PTHR31183">
    <property type="entry name" value="TRICHOPLEIN KERATIN FILAMENT-BINDING PROTEIN FAMILY MEMBER"/>
    <property type="match status" value="1"/>
</dbReference>
<dbReference type="EMBL" id="BMAV01013205">
    <property type="protein sequence ID" value="GFY60577.1"/>
    <property type="molecule type" value="Genomic_DNA"/>
</dbReference>
<keyword evidence="3" id="KW-0966">Cell projection</keyword>
<evidence type="ECO:0000313" key="6">
    <source>
        <dbReference type="EMBL" id="GFY60577.1"/>
    </source>
</evidence>